<organism evidence="19 20">
    <name type="scientific">Bombardia bombarda</name>
    <dbReference type="NCBI Taxonomy" id="252184"/>
    <lineage>
        <taxon>Eukaryota</taxon>
        <taxon>Fungi</taxon>
        <taxon>Dikarya</taxon>
        <taxon>Ascomycota</taxon>
        <taxon>Pezizomycotina</taxon>
        <taxon>Sordariomycetes</taxon>
        <taxon>Sordariomycetidae</taxon>
        <taxon>Sordariales</taxon>
        <taxon>Lasiosphaeriaceae</taxon>
        <taxon>Bombardia</taxon>
    </lineage>
</organism>
<evidence type="ECO:0000256" key="2">
    <source>
        <dbReference type="ARBA" id="ARBA00010210"/>
    </source>
</evidence>
<dbReference type="CDD" id="cd15505">
    <property type="entry name" value="PHD_ING"/>
    <property type="match status" value="1"/>
</dbReference>
<feature type="binding site" evidence="14">
    <location>
        <position position="474"/>
    </location>
    <ligand>
        <name>Zn(2+)</name>
        <dbReference type="ChEBI" id="CHEBI:29105"/>
        <label>2</label>
    </ligand>
</feature>
<comment type="caution">
    <text evidence="19">The sequence shown here is derived from an EMBL/GenBank/DDBJ whole genome shotgun (WGS) entry which is preliminary data.</text>
</comment>
<dbReference type="Gene3D" id="6.10.140.1740">
    <property type="match status" value="1"/>
</dbReference>
<feature type="compositionally biased region" description="Low complexity" evidence="17">
    <location>
        <begin position="279"/>
        <end position="291"/>
    </location>
</feature>
<dbReference type="EMBL" id="JAULSR010000005">
    <property type="protein sequence ID" value="KAK0618343.1"/>
    <property type="molecule type" value="Genomic_DNA"/>
</dbReference>
<keyword evidence="4" id="KW-0227">DNA damage</keyword>
<evidence type="ECO:0000256" key="14">
    <source>
        <dbReference type="PIRSR" id="PIRSR628651-51"/>
    </source>
</evidence>
<evidence type="ECO:0000256" key="13">
    <source>
        <dbReference type="PIRSR" id="PIRSR628651-50"/>
    </source>
</evidence>
<dbReference type="InterPro" id="IPR013083">
    <property type="entry name" value="Znf_RING/FYVE/PHD"/>
</dbReference>
<evidence type="ECO:0000256" key="11">
    <source>
        <dbReference type="ARBA" id="ARBA00023306"/>
    </source>
</evidence>
<keyword evidence="8" id="KW-0234">DNA repair</keyword>
<comment type="function">
    <text evidence="16">Component of an histone acetyltransferase complex.</text>
</comment>
<feature type="site" description="Histone H3K4me3 binding" evidence="13">
    <location>
        <position position="453"/>
    </location>
</feature>
<keyword evidence="3 14" id="KW-0479">Metal-binding</keyword>
<dbReference type="GO" id="GO:0008270">
    <property type="term" value="F:zinc ion binding"/>
    <property type="evidence" value="ECO:0007669"/>
    <property type="project" value="UniProtKB-KW"/>
</dbReference>
<sequence length="486" mass="51970">MPRDDLSIDFVRRMPPVEALDPALILDEWINRTQNLPEEIRFLQDEIADKDRQYDKLVKEIEERDARIQKWIKSNGSHQNNPKEDDYRATIRKNFGLAEQLSNEKIALSQKLQQTMDKHIRHLDVQIKMLYDRAEPGFNDPDELPSLLRASAANINTTPIIRPVNATNPVTAALAPIVNNASQSSVRSSNSQVRSFQSQQHVSASAPATPAASMIMNRQARESSAGPGGGAPKRGPRSNSGLGNLPATSSGLARHSSLGPGTPKSHHQTAAGVPRAGSAGPRATAKGAAAGMSRKSGTPSSSAGRKKSAPSSGSGPSKSGLSRVKRAAKNSPSSNADSELSDADSGSADESDARTGGRATPLAVSRSNSNQGLGSSSVITNKEESHERESGPGPRSGGTTAHIKHSRPDDDDDDDGMDLDDDDAGDDKKYCLCQNVSFGDMVACDNDDCPFEWFHWGCVGLKSEPNGTWFCPACAENMKKKGRIAV</sequence>
<proteinExistence type="inferred from homology"/>
<dbReference type="Gene3D" id="3.30.40.10">
    <property type="entry name" value="Zinc/RING finger domain, C3HC4 (zinc finger)"/>
    <property type="match status" value="1"/>
</dbReference>
<keyword evidence="10" id="KW-0469">Meiosis</keyword>
<feature type="region of interest" description="Disordered" evidence="17">
    <location>
        <begin position="185"/>
        <end position="421"/>
    </location>
</feature>
<reference evidence="19" key="1">
    <citation type="submission" date="2023-06" db="EMBL/GenBank/DDBJ databases">
        <title>Genome-scale phylogeny and comparative genomics of the fungal order Sordariales.</title>
        <authorList>
            <consortium name="Lawrence Berkeley National Laboratory"/>
            <person name="Hensen N."/>
            <person name="Bonometti L."/>
            <person name="Westerberg I."/>
            <person name="Brannstrom I.O."/>
            <person name="Guillou S."/>
            <person name="Cros-Aarteil S."/>
            <person name="Calhoun S."/>
            <person name="Haridas S."/>
            <person name="Kuo A."/>
            <person name="Mondo S."/>
            <person name="Pangilinan J."/>
            <person name="Riley R."/>
            <person name="LaButti K."/>
            <person name="Andreopoulos B."/>
            <person name="Lipzen A."/>
            <person name="Chen C."/>
            <person name="Yanf M."/>
            <person name="Daum C."/>
            <person name="Ng V."/>
            <person name="Clum A."/>
            <person name="Steindorff A."/>
            <person name="Ohm R."/>
            <person name="Martin F."/>
            <person name="Silar P."/>
            <person name="Natvig D."/>
            <person name="Lalanne C."/>
            <person name="Gautier V."/>
            <person name="Ament-velasquez S.L."/>
            <person name="Kruys A."/>
            <person name="Hutchinson M.I."/>
            <person name="Powell A.J."/>
            <person name="Barry K."/>
            <person name="Miller A.N."/>
            <person name="Grigoriev I.V."/>
            <person name="Debuchy R."/>
            <person name="Gladieux P."/>
            <person name="Thoren M.H."/>
            <person name="Johannesson H."/>
        </authorList>
    </citation>
    <scope>NUCLEOTIDE SEQUENCE</scope>
    <source>
        <strain evidence="19">SMH3391-2</strain>
    </source>
</reference>
<dbReference type="InterPro" id="IPR019787">
    <property type="entry name" value="Znf_PHD-finger"/>
</dbReference>
<feature type="site" description="Histone H3K4me3 binding" evidence="13">
    <location>
        <position position="441"/>
    </location>
</feature>
<feature type="binding site" evidence="14">
    <location>
        <position position="449"/>
    </location>
    <ligand>
        <name>Zn(2+)</name>
        <dbReference type="ChEBI" id="CHEBI:29105"/>
        <label>2</label>
    </ligand>
</feature>
<comment type="similarity">
    <text evidence="2 16">Belongs to the ING family.</text>
</comment>
<evidence type="ECO:0000256" key="15">
    <source>
        <dbReference type="PROSITE-ProRule" id="PRU00146"/>
    </source>
</evidence>
<evidence type="ECO:0000256" key="3">
    <source>
        <dbReference type="ARBA" id="ARBA00022723"/>
    </source>
</evidence>
<dbReference type="Pfam" id="PF12998">
    <property type="entry name" value="ING"/>
    <property type="match status" value="1"/>
</dbReference>
<feature type="binding site" evidence="14">
    <location>
        <position position="458"/>
    </location>
    <ligand>
        <name>Zn(2+)</name>
        <dbReference type="ChEBI" id="CHEBI:29105"/>
        <label>1</label>
    </ligand>
</feature>
<dbReference type="GO" id="GO:0035267">
    <property type="term" value="C:NuA4 histone acetyltransferase complex"/>
    <property type="evidence" value="ECO:0007669"/>
    <property type="project" value="TreeGrafter"/>
</dbReference>
<evidence type="ECO:0000256" key="8">
    <source>
        <dbReference type="ARBA" id="ARBA00023204"/>
    </source>
</evidence>
<dbReference type="GO" id="GO:0006281">
    <property type="term" value="P:DNA repair"/>
    <property type="evidence" value="ECO:0007669"/>
    <property type="project" value="UniProtKB-KW"/>
</dbReference>
<evidence type="ECO:0000256" key="7">
    <source>
        <dbReference type="ARBA" id="ARBA00022853"/>
    </source>
</evidence>
<evidence type="ECO:0000256" key="6">
    <source>
        <dbReference type="ARBA" id="ARBA00022833"/>
    </source>
</evidence>
<dbReference type="InterPro" id="IPR024610">
    <property type="entry name" value="ING_N_histone-binding"/>
</dbReference>
<evidence type="ECO:0000256" key="4">
    <source>
        <dbReference type="ARBA" id="ARBA00022763"/>
    </source>
</evidence>
<feature type="compositionally biased region" description="Acidic residues" evidence="17">
    <location>
        <begin position="409"/>
        <end position="421"/>
    </location>
</feature>
<dbReference type="InterPro" id="IPR028651">
    <property type="entry name" value="ING_fam"/>
</dbReference>
<dbReference type="SMART" id="SM00249">
    <property type="entry name" value="PHD"/>
    <property type="match status" value="1"/>
</dbReference>
<feature type="binding site" evidence="14">
    <location>
        <position position="444"/>
    </location>
    <ligand>
        <name>Zn(2+)</name>
        <dbReference type="ChEBI" id="CHEBI:29105"/>
        <label>2</label>
    </ligand>
</feature>
<dbReference type="GO" id="GO:0005634">
    <property type="term" value="C:nucleus"/>
    <property type="evidence" value="ECO:0007669"/>
    <property type="project" value="UniProtKB-SubCell"/>
</dbReference>
<protein>
    <recommendedName>
        <fullName evidence="16">Chromatin modification-related protein</fullName>
    </recommendedName>
</protein>
<keyword evidence="6 14" id="KW-0862">Zinc</keyword>
<evidence type="ECO:0000256" key="12">
    <source>
        <dbReference type="ARBA" id="ARBA00037044"/>
    </source>
</evidence>
<evidence type="ECO:0000313" key="20">
    <source>
        <dbReference type="Proteomes" id="UP001174934"/>
    </source>
</evidence>
<dbReference type="PROSITE" id="PS50016">
    <property type="entry name" value="ZF_PHD_2"/>
    <property type="match status" value="1"/>
</dbReference>
<feature type="compositionally biased region" description="Basic and acidic residues" evidence="17">
    <location>
        <begin position="381"/>
        <end position="390"/>
    </location>
</feature>
<feature type="compositionally biased region" description="Polar residues" evidence="17">
    <location>
        <begin position="365"/>
        <end position="380"/>
    </location>
</feature>
<feature type="domain" description="PHD-type" evidence="18">
    <location>
        <begin position="428"/>
        <end position="477"/>
    </location>
</feature>
<comment type="subunit">
    <text evidence="16">Component of an histone acetyltransferase complex. Interacts with H3K4me3 and to a lesser extent with H3K4me2.</text>
</comment>
<feature type="site" description="Histone H3K4me3 binding" evidence="13">
    <location>
        <position position="445"/>
    </location>
</feature>
<keyword evidence="7 16" id="KW-0156">Chromatin regulator</keyword>
<evidence type="ECO:0000256" key="5">
    <source>
        <dbReference type="ARBA" id="ARBA00022771"/>
    </source>
</evidence>
<evidence type="ECO:0000256" key="9">
    <source>
        <dbReference type="ARBA" id="ARBA00023242"/>
    </source>
</evidence>
<dbReference type="GO" id="GO:0006325">
    <property type="term" value="P:chromatin organization"/>
    <property type="evidence" value="ECO:0007669"/>
    <property type="project" value="UniProtKB-KW"/>
</dbReference>
<keyword evidence="20" id="KW-1185">Reference proteome</keyword>
<feature type="compositionally biased region" description="Acidic residues" evidence="17">
    <location>
        <begin position="339"/>
        <end position="350"/>
    </location>
</feature>
<dbReference type="SMART" id="SM01408">
    <property type="entry name" value="ING"/>
    <property type="match status" value="1"/>
</dbReference>
<evidence type="ECO:0000256" key="16">
    <source>
        <dbReference type="RuleBase" id="RU361213"/>
    </source>
</evidence>
<feature type="binding site" evidence="14">
    <location>
        <position position="433"/>
    </location>
    <ligand>
        <name>Zn(2+)</name>
        <dbReference type="ChEBI" id="CHEBI:29105"/>
        <label>1</label>
    </ligand>
</feature>
<comment type="domain">
    <text evidence="16">The PHD-type zinc finger mediates the binding to H3K4me3.</text>
</comment>
<dbReference type="InterPro" id="IPR001965">
    <property type="entry name" value="Znf_PHD"/>
</dbReference>
<keyword evidence="9 16" id="KW-0539">Nucleus</keyword>
<feature type="binding site" evidence="14">
    <location>
        <position position="431"/>
    </location>
    <ligand>
        <name>Zn(2+)</name>
        <dbReference type="ChEBI" id="CHEBI:29105"/>
        <label>1</label>
    </ligand>
</feature>
<feature type="binding site" evidence="14">
    <location>
        <position position="471"/>
    </location>
    <ligand>
        <name>Zn(2+)</name>
        <dbReference type="ChEBI" id="CHEBI:29105"/>
        <label>2</label>
    </ligand>
</feature>
<keyword evidence="11" id="KW-0131">Cell cycle</keyword>
<evidence type="ECO:0000313" key="19">
    <source>
        <dbReference type="EMBL" id="KAK0618343.1"/>
    </source>
</evidence>
<keyword evidence="5 15" id="KW-0863">Zinc-finger</keyword>
<evidence type="ECO:0000256" key="17">
    <source>
        <dbReference type="SAM" id="MobiDB-lite"/>
    </source>
</evidence>
<dbReference type="PANTHER" id="PTHR10333:SF100">
    <property type="entry name" value="CHROMATIN MODIFICATION-RELATED PROTEIN YNG2"/>
    <property type="match status" value="1"/>
</dbReference>
<dbReference type="GO" id="GO:0006355">
    <property type="term" value="P:regulation of DNA-templated transcription"/>
    <property type="evidence" value="ECO:0007669"/>
    <property type="project" value="TreeGrafter"/>
</dbReference>
<dbReference type="GO" id="GO:0051321">
    <property type="term" value="P:meiotic cell cycle"/>
    <property type="evidence" value="ECO:0007669"/>
    <property type="project" value="UniProtKB-KW"/>
</dbReference>
<dbReference type="CDD" id="cd16858">
    <property type="entry name" value="ING_ING3_Yng2p"/>
    <property type="match status" value="1"/>
</dbReference>
<accession>A0AA39WMW2</accession>
<dbReference type="AlphaFoldDB" id="A0AA39WMW2"/>
<evidence type="ECO:0000256" key="1">
    <source>
        <dbReference type="ARBA" id="ARBA00004123"/>
    </source>
</evidence>
<feature type="compositionally biased region" description="Polar residues" evidence="17">
    <location>
        <begin position="239"/>
        <end position="251"/>
    </location>
</feature>
<feature type="site" description="Histone H3K4me3 binding" evidence="13">
    <location>
        <position position="430"/>
    </location>
</feature>
<dbReference type="PANTHER" id="PTHR10333">
    <property type="entry name" value="INHIBITOR OF GROWTH PROTEIN"/>
    <property type="match status" value="1"/>
</dbReference>
<name>A0AA39WMW2_9PEZI</name>
<evidence type="ECO:0000256" key="10">
    <source>
        <dbReference type="ARBA" id="ARBA00023254"/>
    </source>
</evidence>
<feature type="binding site" evidence="14">
    <location>
        <position position="455"/>
    </location>
    <ligand>
        <name>Zn(2+)</name>
        <dbReference type="ChEBI" id="CHEBI:29105"/>
        <label>1</label>
    </ligand>
</feature>
<dbReference type="PROSITE" id="PS01359">
    <property type="entry name" value="ZF_PHD_1"/>
    <property type="match status" value="1"/>
</dbReference>
<evidence type="ECO:0000259" key="18">
    <source>
        <dbReference type="PROSITE" id="PS50016"/>
    </source>
</evidence>
<comment type="function">
    <text evidence="12">Component of the NuA4 histone acetyltransferase complex which is involved in transcriptional activation of selected genes principally by acetylation of nucleosomal histone H4 and H2A. The NuA4 complex is also involved in DNA repair. Involved in cell cycle progression and meiosis.</text>
</comment>
<dbReference type="SUPFAM" id="SSF57903">
    <property type="entry name" value="FYVE/PHD zinc finger"/>
    <property type="match status" value="1"/>
</dbReference>
<comment type="subcellular location">
    <subcellularLocation>
        <location evidence="1 16">Nucleus</location>
    </subcellularLocation>
</comment>
<dbReference type="InterPro" id="IPR019786">
    <property type="entry name" value="Zinc_finger_PHD-type_CS"/>
</dbReference>
<feature type="compositionally biased region" description="Low complexity" evidence="17">
    <location>
        <begin position="185"/>
        <end position="213"/>
    </location>
</feature>
<dbReference type="Proteomes" id="UP001174934">
    <property type="component" value="Unassembled WGS sequence"/>
</dbReference>
<dbReference type="InterPro" id="IPR011011">
    <property type="entry name" value="Znf_FYVE_PHD"/>
</dbReference>
<feature type="compositionally biased region" description="Low complexity" evidence="17">
    <location>
        <begin position="299"/>
        <end position="322"/>
    </location>
</feature>
<gene>
    <name evidence="19" type="ORF">B0T17DRAFT_592151</name>
</gene>